<comment type="caution">
    <text evidence="2">The sequence shown here is derived from an EMBL/GenBank/DDBJ whole genome shotgun (WGS) entry which is preliminary data.</text>
</comment>
<feature type="region of interest" description="Disordered" evidence="1">
    <location>
        <begin position="1"/>
        <end position="35"/>
    </location>
</feature>
<feature type="compositionally biased region" description="Polar residues" evidence="1">
    <location>
        <begin position="16"/>
        <end position="35"/>
    </location>
</feature>
<evidence type="ECO:0000313" key="2">
    <source>
        <dbReference type="EMBL" id="KAF9579290.1"/>
    </source>
</evidence>
<dbReference type="EMBL" id="JAABOA010002885">
    <property type="protein sequence ID" value="KAF9579290.1"/>
    <property type="molecule type" value="Genomic_DNA"/>
</dbReference>
<evidence type="ECO:0000256" key="1">
    <source>
        <dbReference type="SAM" id="MobiDB-lite"/>
    </source>
</evidence>
<gene>
    <name evidence="2" type="ORF">BGW38_004510</name>
</gene>
<feature type="compositionally biased region" description="Low complexity" evidence="1">
    <location>
        <begin position="74"/>
        <end position="104"/>
    </location>
</feature>
<sequence length="207" mass="22874">MSQPHPSSRWKRTVGPQWSSVRPTASSTTLHPMQQGMHSSYLNAISRPDLNPIEYQQFQQPPTILSTYPDVHHPSSVSPSVTASPSLSSNASSSSSGKALPVASFPSGSWDPSDLSDQERAMQQAQENQRQQQLYLQQLELMQRLQAMPGSTARPWYPTFGPTLTTESCSDSTILLDNPNQFTLINNAKLNRQAVGPHWRSIQTTAT</sequence>
<accession>A0A9P6FR88</accession>
<organism evidence="2 3">
    <name type="scientific">Lunasporangiospora selenospora</name>
    <dbReference type="NCBI Taxonomy" id="979761"/>
    <lineage>
        <taxon>Eukaryota</taxon>
        <taxon>Fungi</taxon>
        <taxon>Fungi incertae sedis</taxon>
        <taxon>Mucoromycota</taxon>
        <taxon>Mortierellomycotina</taxon>
        <taxon>Mortierellomycetes</taxon>
        <taxon>Mortierellales</taxon>
        <taxon>Mortierellaceae</taxon>
        <taxon>Lunasporangiospora</taxon>
    </lineage>
</organism>
<name>A0A9P6FR88_9FUNG</name>
<feature type="non-terminal residue" evidence="2">
    <location>
        <position position="207"/>
    </location>
</feature>
<dbReference type="AlphaFoldDB" id="A0A9P6FR88"/>
<evidence type="ECO:0000313" key="3">
    <source>
        <dbReference type="Proteomes" id="UP000780801"/>
    </source>
</evidence>
<feature type="region of interest" description="Disordered" evidence="1">
    <location>
        <begin position="64"/>
        <end position="131"/>
    </location>
</feature>
<keyword evidence="3" id="KW-1185">Reference proteome</keyword>
<feature type="compositionally biased region" description="Low complexity" evidence="1">
    <location>
        <begin position="121"/>
        <end position="131"/>
    </location>
</feature>
<reference evidence="2" key="1">
    <citation type="journal article" date="2020" name="Fungal Divers.">
        <title>Resolving the Mortierellaceae phylogeny through synthesis of multi-gene phylogenetics and phylogenomics.</title>
        <authorList>
            <person name="Vandepol N."/>
            <person name="Liber J."/>
            <person name="Desiro A."/>
            <person name="Na H."/>
            <person name="Kennedy M."/>
            <person name="Barry K."/>
            <person name="Grigoriev I.V."/>
            <person name="Miller A.N."/>
            <person name="O'Donnell K."/>
            <person name="Stajich J.E."/>
            <person name="Bonito G."/>
        </authorList>
    </citation>
    <scope>NUCLEOTIDE SEQUENCE</scope>
    <source>
        <strain evidence="2">KOD1015</strain>
    </source>
</reference>
<proteinExistence type="predicted"/>
<dbReference type="OrthoDB" id="2431684at2759"/>
<protein>
    <submittedName>
        <fullName evidence="2">Uncharacterized protein</fullName>
    </submittedName>
</protein>
<dbReference type="Proteomes" id="UP000780801">
    <property type="component" value="Unassembled WGS sequence"/>
</dbReference>